<comment type="caution">
    <text evidence="1">The sequence shown here is derived from an EMBL/GenBank/DDBJ whole genome shotgun (WGS) entry which is preliminary data.</text>
</comment>
<organism evidence="1 2">
    <name type="scientific">Candida boidinii</name>
    <name type="common">Yeast</name>
    <dbReference type="NCBI Taxonomy" id="5477"/>
    <lineage>
        <taxon>Eukaryota</taxon>
        <taxon>Fungi</taxon>
        <taxon>Dikarya</taxon>
        <taxon>Ascomycota</taxon>
        <taxon>Saccharomycotina</taxon>
        <taxon>Pichiomycetes</taxon>
        <taxon>Pichiales</taxon>
        <taxon>Pichiaceae</taxon>
        <taxon>Ogataea</taxon>
        <taxon>Ogataea/Candida clade</taxon>
    </lineage>
</organism>
<sequence length="79" mass="8898">MYSIFQLEPTAANPAQQRWHAGHWRGLNKSGQSNAGMAGENTQRTDIPVPPALIRIRLWNVWNSGLSELGSTRDLDLWI</sequence>
<protein>
    <submittedName>
        <fullName evidence="1">Unnamed protein product</fullName>
    </submittedName>
</protein>
<proteinExistence type="predicted"/>
<name>A0ACB5TV46_CANBO</name>
<accession>A0ACB5TV46</accession>
<reference evidence="1" key="1">
    <citation type="submission" date="2023-04" db="EMBL/GenBank/DDBJ databases">
        <title>Candida boidinii NBRC 1967.</title>
        <authorList>
            <person name="Ichikawa N."/>
            <person name="Sato H."/>
            <person name="Tonouchi N."/>
        </authorList>
    </citation>
    <scope>NUCLEOTIDE SEQUENCE</scope>
    <source>
        <strain evidence="1">NBRC 1967</strain>
    </source>
</reference>
<gene>
    <name evidence="1" type="ORF">Cboi01_000413300</name>
</gene>
<evidence type="ECO:0000313" key="1">
    <source>
        <dbReference type="EMBL" id="GME96043.1"/>
    </source>
</evidence>
<evidence type="ECO:0000313" key="2">
    <source>
        <dbReference type="Proteomes" id="UP001165101"/>
    </source>
</evidence>
<dbReference type="Proteomes" id="UP001165101">
    <property type="component" value="Unassembled WGS sequence"/>
</dbReference>
<keyword evidence="2" id="KW-1185">Reference proteome</keyword>
<dbReference type="EMBL" id="BSXV01002542">
    <property type="protein sequence ID" value="GME96043.1"/>
    <property type="molecule type" value="Genomic_DNA"/>
</dbReference>